<dbReference type="InterPro" id="IPR006109">
    <property type="entry name" value="G3P_DH_NAD-dep_C"/>
</dbReference>
<dbReference type="SUPFAM" id="SSF48179">
    <property type="entry name" value="6-phosphogluconate dehydrogenase C-terminal domain-like"/>
    <property type="match status" value="1"/>
</dbReference>
<feature type="binding site" evidence="7">
    <location>
        <position position="256"/>
    </location>
    <ligand>
        <name>sn-glycerol 3-phosphate</name>
        <dbReference type="ChEBI" id="CHEBI:57597"/>
    </ligand>
</feature>
<feature type="binding site" evidence="7">
    <location>
        <position position="108"/>
    </location>
    <ligand>
        <name>sn-glycerol 3-phosphate</name>
        <dbReference type="ChEBI" id="CHEBI:57597"/>
    </ligand>
</feature>
<comment type="catalytic activity">
    <reaction evidence="7 9">
        <text>sn-glycerol 3-phosphate + NADP(+) = dihydroxyacetone phosphate + NADPH + H(+)</text>
        <dbReference type="Rhea" id="RHEA:11096"/>
        <dbReference type="ChEBI" id="CHEBI:15378"/>
        <dbReference type="ChEBI" id="CHEBI:57597"/>
        <dbReference type="ChEBI" id="CHEBI:57642"/>
        <dbReference type="ChEBI" id="CHEBI:57783"/>
        <dbReference type="ChEBI" id="CHEBI:58349"/>
        <dbReference type="EC" id="1.1.1.94"/>
    </reaction>
</comment>
<dbReference type="InterPro" id="IPR013328">
    <property type="entry name" value="6PGD_dom2"/>
</dbReference>
<dbReference type="EC" id="1.1.1.94" evidence="7"/>
<dbReference type="InterPro" id="IPR011128">
    <property type="entry name" value="G3P_DH_NAD-dep_N"/>
</dbReference>
<keyword evidence="5 7" id="KW-0594">Phospholipid biosynthesis</keyword>
<organism evidence="12 13">
    <name type="scientific">Xanthobacter agilis</name>
    <dbReference type="NCBI Taxonomy" id="47492"/>
    <lineage>
        <taxon>Bacteria</taxon>
        <taxon>Pseudomonadati</taxon>
        <taxon>Pseudomonadota</taxon>
        <taxon>Alphaproteobacteria</taxon>
        <taxon>Hyphomicrobiales</taxon>
        <taxon>Xanthobacteraceae</taxon>
        <taxon>Xanthobacter</taxon>
    </lineage>
</organism>
<reference evidence="12 13" key="1">
    <citation type="submission" date="2023-07" db="EMBL/GenBank/DDBJ databases">
        <title>Genomic Encyclopedia of Type Strains, Phase IV (KMG-IV): sequencing the most valuable type-strain genomes for metagenomic binning, comparative biology and taxonomic classification.</title>
        <authorList>
            <person name="Goeker M."/>
        </authorList>
    </citation>
    <scope>NUCLEOTIDE SEQUENCE [LARGE SCALE GENOMIC DNA]</scope>
    <source>
        <strain evidence="12 13">DSM 3770</strain>
    </source>
</reference>
<evidence type="ECO:0000313" key="13">
    <source>
        <dbReference type="Proteomes" id="UP001241747"/>
    </source>
</evidence>
<dbReference type="Proteomes" id="UP001241747">
    <property type="component" value="Unassembled WGS sequence"/>
</dbReference>
<dbReference type="PRINTS" id="PR00077">
    <property type="entry name" value="GPDHDRGNASE"/>
</dbReference>
<comment type="caution">
    <text evidence="12">The sequence shown here is derived from an EMBL/GenBank/DDBJ whole genome shotgun (WGS) entry which is preliminary data.</text>
</comment>
<evidence type="ECO:0000256" key="2">
    <source>
        <dbReference type="ARBA" id="ARBA00022516"/>
    </source>
</evidence>
<evidence type="ECO:0000256" key="7">
    <source>
        <dbReference type="HAMAP-Rule" id="MF_00394"/>
    </source>
</evidence>
<evidence type="ECO:0000256" key="3">
    <source>
        <dbReference type="ARBA" id="ARBA00023002"/>
    </source>
</evidence>
<feature type="binding site" evidence="7">
    <location>
        <position position="138"/>
    </location>
    <ligand>
        <name>sn-glycerol 3-phosphate</name>
        <dbReference type="ChEBI" id="CHEBI:57597"/>
    </ligand>
</feature>
<feature type="binding site" evidence="7">
    <location>
        <position position="35"/>
    </location>
    <ligand>
        <name>NADPH</name>
        <dbReference type="ChEBI" id="CHEBI:57783"/>
    </ligand>
</feature>
<dbReference type="NCBIfam" id="NF000942">
    <property type="entry name" value="PRK00094.1-4"/>
    <property type="match status" value="1"/>
</dbReference>
<dbReference type="Pfam" id="PF07479">
    <property type="entry name" value="NAD_Gly3P_dh_C"/>
    <property type="match status" value="1"/>
</dbReference>
<feature type="binding site" evidence="7">
    <location>
        <position position="255"/>
    </location>
    <ligand>
        <name>NADPH</name>
        <dbReference type="ChEBI" id="CHEBI:57783"/>
    </ligand>
</feature>
<evidence type="ECO:0000259" key="10">
    <source>
        <dbReference type="Pfam" id="PF01210"/>
    </source>
</evidence>
<feature type="binding site" evidence="7">
    <location>
        <position position="191"/>
    </location>
    <ligand>
        <name>sn-glycerol 3-phosphate</name>
        <dbReference type="ChEBI" id="CHEBI:57597"/>
    </ligand>
</feature>
<comment type="caution">
    <text evidence="7">Lacks conserved residue(s) required for the propagation of feature annotation.</text>
</comment>
<sequence length="326" mass="32528">MPAFDTIGIVGAGAWGTALANAAARAGRQVCLYTRDAQAAAAMAAQRENRHALPGIALDPRVTPTADLAQAAACDALLLVVPAQACRAVAQDLAPLIAPGTPVVSCAKGIERGSRAFITEVIAEAAPTAVPAVLSGPSFASDVAAGLPTAVTLASSEAALASALCDALGSSTLRLYFSTDVRGVEIGGATKNVLAIAAGIVAGRKLGASAGAALVARGFAELTRFAKAYGGRAETMTGLSGLGDLILTTSGPQSRNFAFGAALGSGAATPDKLAEGAFTAGVLVEMARARDVDMPVSAAVDAVLQHRLTVEGAIEALMARPQKAER</sequence>
<evidence type="ECO:0000259" key="11">
    <source>
        <dbReference type="Pfam" id="PF07479"/>
    </source>
</evidence>
<evidence type="ECO:0000256" key="8">
    <source>
        <dbReference type="RuleBase" id="RU000437"/>
    </source>
</evidence>
<dbReference type="Gene3D" id="1.10.1040.10">
    <property type="entry name" value="N-(1-d-carboxylethyl)-l-norvaline Dehydrogenase, domain 2"/>
    <property type="match status" value="1"/>
</dbReference>
<dbReference type="SUPFAM" id="SSF51735">
    <property type="entry name" value="NAD(P)-binding Rossmann-fold domains"/>
    <property type="match status" value="1"/>
</dbReference>
<keyword evidence="2 7" id="KW-0444">Lipid biosynthesis</keyword>
<evidence type="ECO:0000256" key="5">
    <source>
        <dbReference type="ARBA" id="ARBA00023209"/>
    </source>
</evidence>
<dbReference type="Pfam" id="PF01210">
    <property type="entry name" value="NAD_Gly3P_dh_N"/>
    <property type="match status" value="1"/>
</dbReference>
<keyword evidence="6 7" id="KW-1208">Phospholipid metabolism</keyword>
<dbReference type="PIRSF" id="PIRSF000114">
    <property type="entry name" value="Glycerol-3-P_dh"/>
    <property type="match status" value="1"/>
</dbReference>
<dbReference type="Gene3D" id="3.40.50.720">
    <property type="entry name" value="NAD(P)-binding Rossmann-like Domain"/>
    <property type="match status" value="1"/>
</dbReference>
<feature type="binding site" evidence="7">
    <location>
        <position position="140"/>
    </location>
    <ligand>
        <name>NADPH</name>
        <dbReference type="ChEBI" id="CHEBI:57783"/>
    </ligand>
</feature>
<evidence type="ECO:0000256" key="6">
    <source>
        <dbReference type="ARBA" id="ARBA00023264"/>
    </source>
</evidence>
<dbReference type="PROSITE" id="PS00957">
    <property type="entry name" value="NAD_G3PDH"/>
    <property type="match status" value="1"/>
</dbReference>
<dbReference type="PANTHER" id="PTHR11728">
    <property type="entry name" value="GLYCEROL-3-PHOSPHATE DEHYDROGENASE"/>
    <property type="match status" value="1"/>
</dbReference>
<keyword evidence="13" id="KW-1185">Reference proteome</keyword>
<dbReference type="InterPro" id="IPR008927">
    <property type="entry name" value="6-PGluconate_DH-like_C_sf"/>
</dbReference>
<dbReference type="InterPro" id="IPR036291">
    <property type="entry name" value="NAD(P)-bd_dom_sf"/>
</dbReference>
<feature type="domain" description="Glycerol-3-phosphate dehydrogenase NAD-dependent N-terminal" evidence="10">
    <location>
        <begin position="7"/>
        <end position="159"/>
    </location>
</feature>
<dbReference type="RefSeq" id="WP_237346531.1">
    <property type="nucleotide sequence ID" value="NZ_JABWGX010000020.1"/>
</dbReference>
<keyword evidence="7" id="KW-0963">Cytoplasm</keyword>
<keyword evidence="7" id="KW-0547">Nucleotide-binding</keyword>
<keyword evidence="7 8" id="KW-0520">NAD</keyword>
<comment type="similarity">
    <text evidence="1 7 8">Belongs to the NAD-dependent glycerol-3-phosphate dehydrogenase family.</text>
</comment>
<feature type="binding site" evidence="7">
    <location>
        <position position="136"/>
    </location>
    <ligand>
        <name>sn-glycerol 3-phosphate</name>
        <dbReference type="ChEBI" id="CHEBI:57597"/>
    </ligand>
</feature>
<dbReference type="HAMAP" id="MF_00394">
    <property type="entry name" value="NAD_Glyc3P_dehydrog"/>
    <property type="match status" value="1"/>
</dbReference>
<dbReference type="GO" id="GO:0047952">
    <property type="term" value="F:glycerol-3-phosphate dehydrogenase [NAD(P)+] activity"/>
    <property type="evidence" value="ECO:0007669"/>
    <property type="project" value="UniProtKB-EC"/>
</dbReference>
<comment type="catalytic activity">
    <reaction evidence="7">
        <text>sn-glycerol 3-phosphate + NAD(+) = dihydroxyacetone phosphate + NADH + H(+)</text>
        <dbReference type="Rhea" id="RHEA:11092"/>
        <dbReference type="ChEBI" id="CHEBI:15378"/>
        <dbReference type="ChEBI" id="CHEBI:57540"/>
        <dbReference type="ChEBI" id="CHEBI:57597"/>
        <dbReference type="ChEBI" id="CHEBI:57642"/>
        <dbReference type="ChEBI" id="CHEBI:57945"/>
        <dbReference type="EC" id="1.1.1.94"/>
    </reaction>
</comment>
<feature type="binding site" evidence="7">
    <location>
        <position position="273"/>
    </location>
    <ligand>
        <name>NADPH</name>
        <dbReference type="ChEBI" id="CHEBI:57783"/>
    </ligand>
</feature>
<feature type="binding site" evidence="7">
    <location>
        <position position="254"/>
    </location>
    <ligand>
        <name>sn-glycerol 3-phosphate</name>
        <dbReference type="ChEBI" id="CHEBI:57597"/>
    </ligand>
</feature>
<evidence type="ECO:0000256" key="1">
    <source>
        <dbReference type="ARBA" id="ARBA00011009"/>
    </source>
</evidence>
<feature type="binding site" evidence="7">
    <location>
        <position position="15"/>
    </location>
    <ligand>
        <name>NADPH</name>
        <dbReference type="ChEBI" id="CHEBI:57783"/>
    </ligand>
</feature>
<feature type="binding site" evidence="7">
    <location>
        <position position="244"/>
    </location>
    <ligand>
        <name>sn-glycerol 3-phosphate</name>
        <dbReference type="ChEBI" id="CHEBI:57597"/>
    </ligand>
</feature>
<feature type="binding site" evidence="7">
    <location>
        <position position="255"/>
    </location>
    <ligand>
        <name>sn-glycerol 3-phosphate</name>
        <dbReference type="ChEBI" id="CHEBI:57597"/>
    </ligand>
</feature>
<dbReference type="NCBIfam" id="NF000940">
    <property type="entry name" value="PRK00094.1-2"/>
    <property type="match status" value="1"/>
</dbReference>
<evidence type="ECO:0000256" key="9">
    <source>
        <dbReference type="RuleBase" id="RU000439"/>
    </source>
</evidence>
<comment type="subcellular location">
    <subcellularLocation>
        <location evidence="7">Cytoplasm</location>
    </subcellularLocation>
</comment>
<gene>
    <name evidence="7" type="primary">gpsA</name>
    <name evidence="12" type="ORF">QOZ94_003798</name>
</gene>
<protein>
    <recommendedName>
        <fullName evidence="7">Glycerol-3-phosphate dehydrogenase [NAD(P)+]</fullName>
        <ecNumber evidence="7">1.1.1.94</ecNumber>
    </recommendedName>
    <alternativeName>
        <fullName evidence="7">NAD(P)(+)-dependent glycerol-3-phosphate dehydrogenase</fullName>
    </alternativeName>
    <alternativeName>
        <fullName evidence="7">NAD(P)H-dependent dihydroxyacetone-phosphate reductase</fullName>
    </alternativeName>
</protein>
<name>A0ABU0LIS0_XANAG</name>
<keyword evidence="7" id="KW-0521">NADP</keyword>
<comment type="pathway">
    <text evidence="7">Membrane lipid metabolism; glycerophospholipid metabolism.</text>
</comment>
<accession>A0ABU0LIS0</accession>
<feature type="active site" description="Proton acceptor" evidence="7">
    <location>
        <position position="191"/>
    </location>
</feature>
<evidence type="ECO:0000313" key="12">
    <source>
        <dbReference type="EMBL" id="MDQ0506983.1"/>
    </source>
</evidence>
<proteinExistence type="inferred from homology"/>
<feature type="binding site" evidence="7">
    <location>
        <position position="108"/>
    </location>
    <ligand>
        <name>NADPH</name>
        <dbReference type="ChEBI" id="CHEBI:57783"/>
    </ligand>
</feature>
<evidence type="ECO:0000256" key="4">
    <source>
        <dbReference type="ARBA" id="ARBA00023098"/>
    </source>
</evidence>
<keyword evidence="3 7" id="KW-0560">Oxidoreductase</keyword>
<feature type="domain" description="Glycerol-3-phosphate dehydrogenase NAD-dependent C-terminal" evidence="11">
    <location>
        <begin position="180"/>
        <end position="314"/>
    </location>
</feature>
<dbReference type="PANTHER" id="PTHR11728:SF1">
    <property type="entry name" value="GLYCEROL-3-PHOSPHATE DEHYDROGENASE [NAD(+)] 2, CHLOROPLASTIC"/>
    <property type="match status" value="1"/>
</dbReference>
<feature type="binding site" evidence="7">
    <location>
        <position position="275"/>
    </location>
    <ligand>
        <name>NADPH</name>
        <dbReference type="ChEBI" id="CHEBI:57783"/>
    </ligand>
</feature>
<keyword evidence="4 7" id="KW-0443">Lipid metabolism</keyword>
<dbReference type="EMBL" id="JAUSVY010000011">
    <property type="protein sequence ID" value="MDQ0506983.1"/>
    <property type="molecule type" value="Genomic_DNA"/>
</dbReference>
<comment type="function">
    <text evidence="7">Catalyzes the reduction of the glycolytic intermediate dihydroxyacetone phosphate (DHAP) to sn-glycerol 3-phosphate (G3P), the key precursor for phospholipid synthesis.</text>
</comment>
<dbReference type="InterPro" id="IPR006168">
    <property type="entry name" value="G3P_DH_NAD-dep"/>
</dbReference>